<dbReference type="SUPFAM" id="SSF56219">
    <property type="entry name" value="DNase I-like"/>
    <property type="match status" value="1"/>
</dbReference>
<feature type="domain" description="Reverse transcriptase" evidence="1">
    <location>
        <begin position="497"/>
        <end position="769"/>
    </location>
</feature>
<reference evidence="2" key="2">
    <citation type="submission" date="2025-09" db="UniProtKB">
        <authorList>
            <consortium name="Ensembl"/>
        </authorList>
    </citation>
    <scope>IDENTIFICATION</scope>
</reference>
<dbReference type="Gene3D" id="3.60.10.10">
    <property type="entry name" value="Endonuclease/exonuclease/phosphatase"/>
    <property type="match status" value="1"/>
</dbReference>
<dbReference type="InterPro" id="IPR000477">
    <property type="entry name" value="RT_dom"/>
</dbReference>
<dbReference type="STRING" id="37003.ENSKMAP00000019521"/>
<dbReference type="Proteomes" id="UP000264800">
    <property type="component" value="Unplaced"/>
</dbReference>
<evidence type="ECO:0000313" key="2">
    <source>
        <dbReference type="Ensembl" id="ENSKMAP00000019521.1"/>
    </source>
</evidence>
<dbReference type="InterPro" id="IPR005135">
    <property type="entry name" value="Endo/exonuclease/phosphatase"/>
</dbReference>
<dbReference type="PANTHER" id="PTHR31635:SF196">
    <property type="entry name" value="REVERSE TRANSCRIPTASE DOMAIN-CONTAINING PROTEIN-RELATED"/>
    <property type="match status" value="1"/>
</dbReference>
<dbReference type="AlphaFoldDB" id="A0A3Q3ASL9"/>
<organism evidence="2 3">
    <name type="scientific">Kryptolebias marmoratus</name>
    <name type="common">Mangrove killifish</name>
    <name type="synonym">Rivulus marmoratus</name>
    <dbReference type="NCBI Taxonomy" id="37003"/>
    <lineage>
        <taxon>Eukaryota</taxon>
        <taxon>Metazoa</taxon>
        <taxon>Chordata</taxon>
        <taxon>Craniata</taxon>
        <taxon>Vertebrata</taxon>
        <taxon>Euteleostomi</taxon>
        <taxon>Actinopterygii</taxon>
        <taxon>Neopterygii</taxon>
        <taxon>Teleostei</taxon>
        <taxon>Neoteleostei</taxon>
        <taxon>Acanthomorphata</taxon>
        <taxon>Ovalentaria</taxon>
        <taxon>Atherinomorphae</taxon>
        <taxon>Cyprinodontiformes</taxon>
        <taxon>Rivulidae</taxon>
        <taxon>Kryptolebias</taxon>
    </lineage>
</organism>
<sequence length="1258" mass="147932">MTEIKIMSLNVNGLNVVNKKERVMTKLKKEKAQVIFLQETHLSKTEHEKLKNYGYRNLYYSSYKEGRRRGAAILISNTIQFDYKKELKDKEGRYIMLKGRIENELITLVNVYAPPESNKNFFKNLFDLIAIETEGILICGGDLNVVLNHNVDTTSHKKTKMHLTKFINDSLEEMGMTDVWRSLHPLGKDFTHYSAAHGVHSRIDYFLTKEDDKHRVKECRIGAADVSDHNPIYLKICLSNRKRNTVWRLNVGILNSEQRREKIKAEIKQYIEENNNGTVDPIILWDAMKAVIRGKLIAETAHDKRIKLQTYRANTERLRKSEQEYQETKDPKVYQEIKVVKNKINEILQGEIEKRNTFLKQNYYETGSRAAKLLAKRIRKQQTLNTISKIRNPHTGELTEKPEEIEGIFREYYEKLYTQPEIALEEEMRTFLSELDLPTIGKLQNETLTATITIEEVKEAINTLKNNKSPGSDGYPAEWYKMFREELAPVLTASFNWTLNNNKIPPSWSEAIISVIPKQGKDKEQCGNYRPISLLNVDYKIYTTIISNRLNTFVTELIEEDQTGFMRGRQTHDNIRRVLHIVDQAQQKKQSTILVSVDAEKAFDLVNWEFLYKALEQFGFSNKSVQCIKTLYHHPTARIKINGSLTSKFNIQRSTRQGCCLSPTLFALFIEPLAQAIRQEDKIKGVLVNGEEHKIGLFADDVVTFLEQPNESLPVLMNLFGKYGYLSGYKINITKTQILTLNYIPSKEIQETFPIKWNMKEIKYLGIIITKGLATLYKANYDKIRQEIQKDIDRWTTLPLDLNSRIEIIKMNVQAKLLYLFQALPIEVPQTQFAIWDKLISRFIWGGKKPRVKYETLQLPKDKGGMGLPKLREYFCAAQLRHVICWCTPDYIAKWKDMEKEFGGYPIQSVIGDEDRYERIKKNMDPITVFTLDLWFKTLKKHKIKKEMKVLRWVAYDSDFKPAMYDKGFKQWISKGITGWFTLQKDGELESFQKMKDKYNLDKHEFYRYLQLRDYYRTEIKWDPSVEVNGVIEIVIKSFSGTKIKIISTLYQKLMMNKHSTKYVKEKWESELNMTITDEDWSDMWKTHQTSTNSRIWREFTWKNLIRFFITPKVKNRYKNTNTGCWRNCGSMNADHSHIFWNCPKIVQFWKDVHETVKKVLGYDIPMSSMVLYLCNFNNTKVRAKDKYLIKIMLIASKKAITRKWGKADPPCQEQWTGIIEEIYIMEKLTYRLRLQQTQMEEKWMKWTSFKTKDSDKN</sequence>
<proteinExistence type="predicted"/>
<dbReference type="InterPro" id="IPR043502">
    <property type="entry name" value="DNA/RNA_pol_sf"/>
</dbReference>
<protein>
    <recommendedName>
        <fullName evidence="1">Reverse transcriptase domain-containing protein</fullName>
    </recommendedName>
</protein>
<evidence type="ECO:0000259" key="1">
    <source>
        <dbReference type="PROSITE" id="PS50878"/>
    </source>
</evidence>
<reference evidence="2" key="1">
    <citation type="submission" date="2025-08" db="UniProtKB">
        <authorList>
            <consortium name="Ensembl"/>
        </authorList>
    </citation>
    <scope>IDENTIFICATION</scope>
</reference>
<accession>A0A3Q3ASL9</accession>
<dbReference type="CDD" id="cd01650">
    <property type="entry name" value="RT_nLTR_like"/>
    <property type="match status" value="1"/>
</dbReference>
<dbReference type="SUPFAM" id="SSF56672">
    <property type="entry name" value="DNA/RNA polymerases"/>
    <property type="match status" value="1"/>
</dbReference>
<dbReference type="Ensembl" id="ENSKMAT00000019784.1">
    <property type="protein sequence ID" value="ENSKMAP00000019521.1"/>
    <property type="gene ID" value="ENSKMAG00000014428.1"/>
</dbReference>
<dbReference type="Pfam" id="PF00078">
    <property type="entry name" value="RVT_1"/>
    <property type="match status" value="1"/>
</dbReference>
<dbReference type="Pfam" id="PF03372">
    <property type="entry name" value="Exo_endo_phos"/>
    <property type="match status" value="1"/>
</dbReference>
<dbReference type="GO" id="GO:0003824">
    <property type="term" value="F:catalytic activity"/>
    <property type="evidence" value="ECO:0007669"/>
    <property type="project" value="InterPro"/>
</dbReference>
<dbReference type="OMA" id="XTRRINI"/>
<keyword evidence="3" id="KW-1185">Reference proteome</keyword>
<dbReference type="PANTHER" id="PTHR31635">
    <property type="entry name" value="REVERSE TRANSCRIPTASE DOMAIN-CONTAINING PROTEIN-RELATED"/>
    <property type="match status" value="1"/>
</dbReference>
<dbReference type="CDD" id="cd09076">
    <property type="entry name" value="L1-EN"/>
    <property type="match status" value="1"/>
</dbReference>
<name>A0A3Q3ASL9_KRYMA</name>
<dbReference type="PROSITE" id="PS50878">
    <property type="entry name" value="RT_POL"/>
    <property type="match status" value="1"/>
</dbReference>
<dbReference type="InterPro" id="IPR036691">
    <property type="entry name" value="Endo/exonu/phosph_ase_sf"/>
</dbReference>
<dbReference type="GeneTree" id="ENSGT00940000164735"/>
<evidence type="ECO:0000313" key="3">
    <source>
        <dbReference type="Proteomes" id="UP000264800"/>
    </source>
</evidence>